<dbReference type="Proteomes" id="UP000193240">
    <property type="component" value="Unassembled WGS sequence"/>
</dbReference>
<dbReference type="InParanoid" id="A0A1Y2LWE9"/>
<protein>
    <submittedName>
        <fullName evidence="3">Uncharacterized protein</fullName>
    </submittedName>
</protein>
<organism evidence="3 4">
    <name type="scientific">Epicoccum nigrum</name>
    <name type="common">Soil fungus</name>
    <name type="synonym">Epicoccum purpurascens</name>
    <dbReference type="NCBI Taxonomy" id="105696"/>
    <lineage>
        <taxon>Eukaryota</taxon>
        <taxon>Fungi</taxon>
        <taxon>Dikarya</taxon>
        <taxon>Ascomycota</taxon>
        <taxon>Pezizomycotina</taxon>
        <taxon>Dothideomycetes</taxon>
        <taxon>Pleosporomycetidae</taxon>
        <taxon>Pleosporales</taxon>
        <taxon>Pleosporineae</taxon>
        <taxon>Didymellaceae</taxon>
        <taxon>Epicoccum</taxon>
    </lineage>
</organism>
<keyword evidence="2" id="KW-0732">Signal</keyword>
<feature type="compositionally biased region" description="Low complexity" evidence="1">
    <location>
        <begin position="99"/>
        <end position="114"/>
    </location>
</feature>
<feature type="signal peptide" evidence="2">
    <location>
        <begin position="1"/>
        <end position="20"/>
    </location>
</feature>
<sequence>MYIFALLLLITCSMATPASAAQMITDKSGTINPLAHAGDTIGAMLQDRAKAPAQLLEKGPANVPAKAPAKAPTEPPVAPKTPAKAPLKPSPKPSPTPTASPSVPSKPSSSAAAACPLRPKKRSVEDFAELESWMGFDERRGRGYTVVVLG</sequence>
<feature type="compositionally biased region" description="Pro residues" evidence="1">
    <location>
        <begin position="88"/>
        <end position="98"/>
    </location>
</feature>
<evidence type="ECO:0000313" key="4">
    <source>
        <dbReference type="Proteomes" id="UP000193240"/>
    </source>
</evidence>
<proteinExistence type="predicted"/>
<keyword evidence="4" id="KW-1185">Reference proteome</keyword>
<feature type="compositionally biased region" description="Low complexity" evidence="1">
    <location>
        <begin position="60"/>
        <end position="72"/>
    </location>
</feature>
<gene>
    <name evidence="3" type="ORF">B5807_06710</name>
</gene>
<evidence type="ECO:0000256" key="1">
    <source>
        <dbReference type="SAM" id="MobiDB-lite"/>
    </source>
</evidence>
<reference evidence="3 4" key="1">
    <citation type="journal article" date="2017" name="Genome Announc.">
        <title>Genome sequence of the saprophytic ascomycete Epicoccum nigrum ICMP 19927 strain isolated from New Zealand.</title>
        <authorList>
            <person name="Fokin M."/>
            <person name="Fleetwood D."/>
            <person name="Weir B.S."/>
            <person name="Villas-Boas S.G."/>
        </authorList>
    </citation>
    <scope>NUCLEOTIDE SEQUENCE [LARGE SCALE GENOMIC DNA]</scope>
    <source>
        <strain evidence="3 4">ICMP 19927</strain>
    </source>
</reference>
<evidence type="ECO:0000256" key="2">
    <source>
        <dbReference type="SAM" id="SignalP"/>
    </source>
</evidence>
<accession>A0A1Y2LWE9</accession>
<feature type="chain" id="PRO_5012666291" evidence="2">
    <location>
        <begin position="21"/>
        <end position="150"/>
    </location>
</feature>
<name>A0A1Y2LWE9_EPING</name>
<dbReference type="AlphaFoldDB" id="A0A1Y2LWE9"/>
<feature type="region of interest" description="Disordered" evidence="1">
    <location>
        <begin position="51"/>
        <end position="124"/>
    </location>
</feature>
<dbReference type="EMBL" id="KZ107847">
    <property type="protein sequence ID" value="OSS47962.1"/>
    <property type="molecule type" value="Genomic_DNA"/>
</dbReference>
<evidence type="ECO:0000313" key="3">
    <source>
        <dbReference type="EMBL" id="OSS47962.1"/>
    </source>
</evidence>